<dbReference type="Pfam" id="PF13365">
    <property type="entry name" value="Trypsin_2"/>
    <property type="match status" value="1"/>
</dbReference>
<dbReference type="SUPFAM" id="SSF50494">
    <property type="entry name" value="Trypsin-like serine proteases"/>
    <property type="match status" value="1"/>
</dbReference>
<dbReference type="AlphaFoldDB" id="A0A9D1DNJ7"/>
<feature type="compositionally biased region" description="Low complexity" evidence="4">
    <location>
        <begin position="179"/>
        <end position="188"/>
    </location>
</feature>
<dbReference type="PANTHER" id="PTHR43343:SF3">
    <property type="entry name" value="PROTEASE DO-LIKE 8, CHLOROPLASTIC"/>
    <property type="match status" value="1"/>
</dbReference>
<feature type="domain" description="PDZ" evidence="6">
    <location>
        <begin position="518"/>
        <end position="591"/>
    </location>
</feature>
<feature type="transmembrane region" description="Helical" evidence="5">
    <location>
        <begin position="218"/>
        <end position="243"/>
    </location>
</feature>
<dbReference type="SMART" id="SM00228">
    <property type="entry name" value="PDZ"/>
    <property type="match status" value="1"/>
</dbReference>
<dbReference type="SUPFAM" id="SSF50156">
    <property type="entry name" value="PDZ domain-like"/>
    <property type="match status" value="1"/>
</dbReference>
<comment type="similarity">
    <text evidence="1">Belongs to the peptidase S1C family.</text>
</comment>
<keyword evidence="3" id="KW-0378">Hydrolase</keyword>
<evidence type="ECO:0000313" key="8">
    <source>
        <dbReference type="Proteomes" id="UP000886785"/>
    </source>
</evidence>
<dbReference type="InterPro" id="IPR001940">
    <property type="entry name" value="Peptidase_S1C"/>
</dbReference>
<evidence type="ECO:0000259" key="6">
    <source>
        <dbReference type="PROSITE" id="PS50106"/>
    </source>
</evidence>
<sequence>MSEEKKENMTPEETPSAQKKPEGLFAPRQQKKPEHQWASEGAAVPTEEKPEEESPKQPEEPAKEAPSAPAQEPKPWETFAAQKGAAQQPGQPKQADPANQAGQQPPVHGAAQPPFPGQQPHPQNQQAQPPQQPHPQGPGAYPPPYGQQPPYQQGGPRPYPGAPGPWQGYNGYPNPNQPAPWQNQQPPHGGQPPYPPYGGNGGYPPYPPQPPKSRGFKVFIGILIALLVIFLLGLFISTVWSAFIAPIDQPANPGSSSSEEYTPNPPESSAPEQTPELPETSGNAVPAPDGEVTDPDSTGMQLQSKPAGGALDATEIYEEVAPSIVCVLTQTQTASGIGSGIIASEDGYIFTNSHVLNDSRDVAVTVLLHDGREYNAAIVGFDKITDLAVLKIDAAGLTPAVFGDSDDLVVGEVVYAIGNPSGVQYASSMTNGIVSGLNRPVSYSNTANMTYIQTNAAISPGNSGGALVNEYGQVVGITSSKISGVSYEGINFAIPTARAKAILDDLLTSGYVSNRPRLGISARNAYTPYGTGGGIEIASIDPESPFSGQAQPGDIITAIDGEAVSTMDELYQILGVHSPGDQLTVTLYRNGQEFDITITLIEDRGETQVTPEQNYPVQ</sequence>
<reference evidence="7" key="2">
    <citation type="journal article" date="2021" name="PeerJ">
        <title>Extensive microbial diversity within the chicken gut microbiome revealed by metagenomics and culture.</title>
        <authorList>
            <person name="Gilroy R."/>
            <person name="Ravi A."/>
            <person name="Getino M."/>
            <person name="Pursley I."/>
            <person name="Horton D.L."/>
            <person name="Alikhan N.F."/>
            <person name="Baker D."/>
            <person name="Gharbi K."/>
            <person name="Hall N."/>
            <person name="Watson M."/>
            <person name="Adriaenssens E.M."/>
            <person name="Foster-Nyarko E."/>
            <person name="Jarju S."/>
            <person name="Secka A."/>
            <person name="Antonio M."/>
            <person name="Oren A."/>
            <person name="Chaudhuri R.R."/>
            <person name="La Ragione R."/>
            <person name="Hildebrand F."/>
            <person name="Pallen M.J."/>
        </authorList>
    </citation>
    <scope>NUCLEOTIDE SEQUENCE</scope>
    <source>
        <strain evidence="7">ChiSjej1B19-7085</strain>
    </source>
</reference>
<dbReference type="EMBL" id="DVHF01000004">
    <property type="protein sequence ID" value="HIR56081.1"/>
    <property type="molecule type" value="Genomic_DNA"/>
</dbReference>
<feature type="region of interest" description="Disordered" evidence="4">
    <location>
        <begin position="251"/>
        <end position="306"/>
    </location>
</feature>
<dbReference type="InterPro" id="IPR001478">
    <property type="entry name" value="PDZ"/>
</dbReference>
<dbReference type="GO" id="GO:0006508">
    <property type="term" value="P:proteolysis"/>
    <property type="evidence" value="ECO:0007669"/>
    <property type="project" value="UniProtKB-KW"/>
</dbReference>
<dbReference type="InterPro" id="IPR051201">
    <property type="entry name" value="Chloro_Bact_Ser_Proteases"/>
</dbReference>
<dbReference type="InterPro" id="IPR036034">
    <property type="entry name" value="PDZ_sf"/>
</dbReference>
<dbReference type="Gene3D" id="2.30.42.10">
    <property type="match status" value="1"/>
</dbReference>
<evidence type="ECO:0000256" key="5">
    <source>
        <dbReference type="SAM" id="Phobius"/>
    </source>
</evidence>
<feature type="compositionally biased region" description="Low complexity" evidence="4">
    <location>
        <begin position="80"/>
        <end position="95"/>
    </location>
</feature>
<feature type="compositionally biased region" description="Basic and acidic residues" evidence="4">
    <location>
        <begin position="46"/>
        <end position="63"/>
    </location>
</feature>
<keyword evidence="5" id="KW-0812">Transmembrane</keyword>
<feature type="compositionally biased region" description="Polar residues" evidence="4">
    <location>
        <begin position="252"/>
        <end position="261"/>
    </location>
</feature>
<feature type="compositionally biased region" description="Polar residues" evidence="4">
    <location>
        <begin position="295"/>
        <end position="304"/>
    </location>
</feature>
<dbReference type="CDD" id="cd06779">
    <property type="entry name" value="cpPDZ_Deg_HtrA-like"/>
    <property type="match status" value="1"/>
</dbReference>
<keyword evidence="2" id="KW-0645">Protease</keyword>
<evidence type="ECO:0000256" key="1">
    <source>
        <dbReference type="ARBA" id="ARBA00010541"/>
    </source>
</evidence>
<dbReference type="GO" id="GO:0004252">
    <property type="term" value="F:serine-type endopeptidase activity"/>
    <property type="evidence" value="ECO:0007669"/>
    <property type="project" value="InterPro"/>
</dbReference>
<reference evidence="7" key="1">
    <citation type="submission" date="2020-10" db="EMBL/GenBank/DDBJ databases">
        <authorList>
            <person name="Gilroy R."/>
        </authorList>
    </citation>
    <scope>NUCLEOTIDE SEQUENCE</scope>
    <source>
        <strain evidence="7">ChiSjej1B19-7085</strain>
    </source>
</reference>
<feature type="compositionally biased region" description="Low complexity" evidence="4">
    <location>
        <begin position="64"/>
        <end position="73"/>
    </location>
</feature>
<dbReference type="PROSITE" id="PS50106">
    <property type="entry name" value="PDZ"/>
    <property type="match status" value="1"/>
</dbReference>
<accession>A0A9D1DNJ7</accession>
<gene>
    <name evidence="7" type="ORF">IAA54_00265</name>
</gene>
<feature type="region of interest" description="Disordered" evidence="4">
    <location>
        <begin position="1"/>
        <end position="209"/>
    </location>
</feature>
<keyword evidence="5" id="KW-0472">Membrane</keyword>
<protein>
    <submittedName>
        <fullName evidence="7">Trypsin-like peptidase domain-containing protein</fullName>
    </submittedName>
</protein>
<feature type="compositionally biased region" description="Low complexity" evidence="4">
    <location>
        <begin position="120"/>
        <end position="129"/>
    </location>
</feature>
<evidence type="ECO:0000256" key="4">
    <source>
        <dbReference type="SAM" id="MobiDB-lite"/>
    </source>
</evidence>
<dbReference type="Pfam" id="PF13180">
    <property type="entry name" value="PDZ_2"/>
    <property type="match status" value="1"/>
</dbReference>
<dbReference type="Proteomes" id="UP000886785">
    <property type="component" value="Unassembled WGS sequence"/>
</dbReference>
<evidence type="ECO:0000256" key="2">
    <source>
        <dbReference type="ARBA" id="ARBA00022670"/>
    </source>
</evidence>
<name>A0A9D1DNJ7_9FIRM</name>
<comment type="caution">
    <text evidence="7">The sequence shown here is derived from an EMBL/GenBank/DDBJ whole genome shotgun (WGS) entry which is preliminary data.</text>
</comment>
<dbReference type="PANTHER" id="PTHR43343">
    <property type="entry name" value="PEPTIDASE S12"/>
    <property type="match status" value="1"/>
</dbReference>
<evidence type="ECO:0000313" key="7">
    <source>
        <dbReference type="EMBL" id="HIR56081.1"/>
    </source>
</evidence>
<proteinExistence type="inferred from homology"/>
<dbReference type="InterPro" id="IPR009003">
    <property type="entry name" value="Peptidase_S1_PA"/>
</dbReference>
<dbReference type="PRINTS" id="PR00834">
    <property type="entry name" value="PROTEASES2C"/>
</dbReference>
<keyword evidence="5" id="KW-1133">Transmembrane helix</keyword>
<organism evidence="7 8">
    <name type="scientific">Candidatus Gallacutalibacter pullicola</name>
    <dbReference type="NCBI Taxonomy" id="2840830"/>
    <lineage>
        <taxon>Bacteria</taxon>
        <taxon>Bacillati</taxon>
        <taxon>Bacillota</taxon>
        <taxon>Clostridia</taxon>
        <taxon>Eubacteriales</taxon>
        <taxon>Candidatus Gallacutalibacter</taxon>
    </lineage>
</organism>
<dbReference type="InterPro" id="IPR043504">
    <property type="entry name" value="Peptidase_S1_PA_chymotrypsin"/>
</dbReference>
<dbReference type="Gene3D" id="2.40.10.10">
    <property type="entry name" value="Trypsin-like serine proteases"/>
    <property type="match status" value="2"/>
</dbReference>
<evidence type="ECO:0000256" key="3">
    <source>
        <dbReference type="ARBA" id="ARBA00022801"/>
    </source>
</evidence>
<feature type="compositionally biased region" description="Pro residues" evidence="4">
    <location>
        <begin position="130"/>
        <end position="147"/>
    </location>
</feature>